<keyword evidence="1" id="KW-0472">Membrane</keyword>
<dbReference type="EMBL" id="BGZK01000085">
    <property type="protein sequence ID" value="GBP17140.1"/>
    <property type="molecule type" value="Genomic_DNA"/>
</dbReference>
<keyword evidence="1" id="KW-1133">Transmembrane helix</keyword>
<comment type="caution">
    <text evidence="2">The sequence shown here is derived from an EMBL/GenBank/DDBJ whole genome shotgun (WGS) entry which is preliminary data.</text>
</comment>
<organism evidence="2 3">
    <name type="scientific">Eumeta variegata</name>
    <name type="common">Bagworm moth</name>
    <name type="synonym">Eumeta japonica</name>
    <dbReference type="NCBI Taxonomy" id="151549"/>
    <lineage>
        <taxon>Eukaryota</taxon>
        <taxon>Metazoa</taxon>
        <taxon>Ecdysozoa</taxon>
        <taxon>Arthropoda</taxon>
        <taxon>Hexapoda</taxon>
        <taxon>Insecta</taxon>
        <taxon>Pterygota</taxon>
        <taxon>Neoptera</taxon>
        <taxon>Endopterygota</taxon>
        <taxon>Lepidoptera</taxon>
        <taxon>Glossata</taxon>
        <taxon>Ditrysia</taxon>
        <taxon>Tineoidea</taxon>
        <taxon>Psychidae</taxon>
        <taxon>Oiketicinae</taxon>
        <taxon>Eumeta</taxon>
    </lineage>
</organism>
<accession>A0A4C1TSZ5</accession>
<proteinExistence type="predicted"/>
<dbReference type="Proteomes" id="UP000299102">
    <property type="component" value="Unassembled WGS sequence"/>
</dbReference>
<name>A0A4C1TSZ5_EUMVA</name>
<evidence type="ECO:0000313" key="3">
    <source>
        <dbReference type="Proteomes" id="UP000299102"/>
    </source>
</evidence>
<keyword evidence="3" id="KW-1185">Reference proteome</keyword>
<evidence type="ECO:0000313" key="2">
    <source>
        <dbReference type="EMBL" id="GBP17140.1"/>
    </source>
</evidence>
<feature type="transmembrane region" description="Helical" evidence="1">
    <location>
        <begin position="12"/>
        <end position="33"/>
    </location>
</feature>
<reference evidence="2 3" key="1">
    <citation type="journal article" date="2019" name="Commun. Biol.">
        <title>The bagworm genome reveals a unique fibroin gene that provides high tensile strength.</title>
        <authorList>
            <person name="Kono N."/>
            <person name="Nakamura H."/>
            <person name="Ohtoshi R."/>
            <person name="Tomita M."/>
            <person name="Numata K."/>
            <person name="Arakawa K."/>
        </authorList>
    </citation>
    <scope>NUCLEOTIDE SEQUENCE [LARGE SCALE GENOMIC DNA]</scope>
</reference>
<dbReference type="OrthoDB" id="408743at2759"/>
<sequence length="127" mass="14136">MYSIIEQRIRAVFAVVGIVLECTLTVIGFQGLMMEPEGSDNGDGNLEAPSSDPESQLWSKYISRQFQQTQIRIVRARRSGRAAVTRGADRGRRKRRVPIALSDAQLIRARGASARARARTTDTKLPH</sequence>
<keyword evidence="1" id="KW-0812">Transmembrane</keyword>
<dbReference type="AlphaFoldDB" id="A0A4C1TSZ5"/>
<evidence type="ECO:0000256" key="1">
    <source>
        <dbReference type="SAM" id="Phobius"/>
    </source>
</evidence>
<gene>
    <name evidence="2" type="ORF">EVAR_17266_1</name>
</gene>
<protein>
    <submittedName>
        <fullName evidence="2">Uncharacterized protein</fullName>
    </submittedName>
</protein>